<dbReference type="SUPFAM" id="SSF103473">
    <property type="entry name" value="MFS general substrate transporter"/>
    <property type="match status" value="1"/>
</dbReference>
<dbReference type="InterPro" id="IPR011701">
    <property type="entry name" value="MFS"/>
</dbReference>
<evidence type="ECO:0000256" key="6">
    <source>
        <dbReference type="SAM" id="Phobius"/>
    </source>
</evidence>
<dbReference type="GO" id="GO:0005886">
    <property type="term" value="C:plasma membrane"/>
    <property type="evidence" value="ECO:0007669"/>
    <property type="project" value="UniProtKB-SubCell"/>
</dbReference>
<keyword evidence="2" id="KW-0813">Transport</keyword>
<dbReference type="EMBL" id="JPVO01000055">
    <property type="protein sequence ID" value="KGR73865.1"/>
    <property type="molecule type" value="Genomic_DNA"/>
</dbReference>
<feature type="transmembrane region" description="Helical" evidence="6">
    <location>
        <begin position="12"/>
        <end position="35"/>
    </location>
</feature>
<dbReference type="PANTHER" id="PTHR23531:SF2">
    <property type="entry name" value="PERMEASE"/>
    <property type="match status" value="1"/>
</dbReference>
<dbReference type="PROSITE" id="PS50850">
    <property type="entry name" value="MFS"/>
    <property type="match status" value="1"/>
</dbReference>
<feature type="domain" description="Major facilitator superfamily (MFS) profile" evidence="7">
    <location>
        <begin position="11"/>
        <end position="386"/>
    </location>
</feature>
<keyword evidence="4 6" id="KW-1133">Transmembrane helix</keyword>
<protein>
    <submittedName>
        <fullName evidence="8">Multidrug MFS transporter</fullName>
    </submittedName>
</protein>
<name>A0A0A3HRQ0_9BACL</name>
<feature type="transmembrane region" description="Helical" evidence="6">
    <location>
        <begin position="364"/>
        <end position="382"/>
    </location>
</feature>
<dbReference type="InterPro" id="IPR052714">
    <property type="entry name" value="MFS_Exporter"/>
</dbReference>
<reference evidence="8 9" key="1">
    <citation type="submission" date="2014-02" db="EMBL/GenBank/DDBJ databases">
        <title>Draft genome sequence of Lysinibacillus sinduriensis JCM 15800.</title>
        <authorList>
            <person name="Zhang F."/>
            <person name="Wang G."/>
            <person name="Zhang L."/>
        </authorList>
    </citation>
    <scope>NUCLEOTIDE SEQUENCE [LARGE SCALE GENOMIC DNA]</scope>
    <source>
        <strain evidence="8 9">JCM 15800</strain>
    </source>
</reference>
<dbReference type="STRING" id="1384057.CD33_17795"/>
<dbReference type="InterPro" id="IPR036259">
    <property type="entry name" value="MFS_trans_sf"/>
</dbReference>
<feature type="transmembrane region" description="Helical" evidence="6">
    <location>
        <begin position="47"/>
        <end position="65"/>
    </location>
</feature>
<gene>
    <name evidence="8" type="ORF">CD33_17795</name>
</gene>
<dbReference type="InterPro" id="IPR020846">
    <property type="entry name" value="MFS_dom"/>
</dbReference>
<feature type="transmembrane region" description="Helical" evidence="6">
    <location>
        <begin position="165"/>
        <end position="183"/>
    </location>
</feature>
<evidence type="ECO:0000259" key="7">
    <source>
        <dbReference type="PROSITE" id="PS50850"/>
    </source>
</evidence>
<feature type="transmembrane region" description="Helical" evidence="6">
    <location>
        <begin position="331"/>
        <end position="352"/>
    </location>
</feature>
<organism evidence="8 9">
    <name type="scientific">Ureibacillus sinduriensis BLB-1 = JCM 15800</name>
    <dbReference type="NCBI Taxonomy" id="1384057"/>
    <lineage>
        <taxon>Bacteria</taxon>
        <taxon>Bacillati</taxon>
        <taxon>Bacillota</taxon>
        <taxon>Bacilli</taxon>
        <taxon>Bacillales</taxon>
        <taxon>Caryophanaceae</taxon>
        <taxon>Ureibacillus</taxon>
    </lineage>
</organism>
<feature type="transmembrane region" description="Helical" evidence="6">
    <location>
        <begin position="211"/>
        <end position="232"/>
    </location>
</feature>
<proteinExistence type="predicted"/>
<feature type="transmembrane region" description="Helical" evidence="6">
    <location>
        <begin position="101"/>
        <end position="124"/>
    </location>
</feature>
<feature type="transmembrane region" description="Helical" evidence="6">
    <location>
        <begin position="136"/>
        <end position="159"/>
    </location>
</feature>
<feature type="transmembrane region" description="Helical" evidence="6">
    <location>
        <begin position="244"/>
        <end position="263"/>
    </location>
</feature>
<dbReference type="Pfam" id="PF07690">
    <property type="entry name" value="MFS_1"/>
    <property type="match status" value="1"/>
</dbReference>
<dbReference type="CDD" id="cd17489">
    <property type="entry name" value="MFS_YfcJ_like"/>
    <property type="match status" value="1"/>
</dbReference>
<evidence type="ECO:0000256" key="1">
    <source>
        <dbReference type="ARBA" id="ARBA00004651"/>
    </source>
</evidence>
<sequence>MQHPKLWTKDFLMVCGINFFTHLVFYSLLATVTQYVMGHFGRSQSEAGLAVGIYVMMALVARLFAGKIVDIVGRKKILVISAALFFLAVLAHQLATTFTLFLIIRAIHGFAFGFLTTAANAIMADVVPDERRGEGTGYYATSMNIAMAAGPFIGLFMLRTATFELFIWILVFAAFCNLLGLFLKAPNPHGLQAYETGKLSFSFSDMFEKRALPIAICMFVLALGYSSLLSFLASFSEEIGHGDAATYFFVIYSTALVITRPVTGRLFDRFGENKLIYPMLVLLVVGYLLLSQAGSGWMILMAGALIGIGYGTVQSNYLAIAIKEALKDRKATATSTFFILMDLAIGIGPYLYGVLLGYMSYRAMYGWTVVWFIAAIGVYYFLHGKKTNLKVDNEKMAKF</sequence>
<dbReference type="PANTHER" id="PTHR23531">
    <property type="entry name" value="QUINOLENE RESISTANCE PROTEIN NORA"/>
    <property type="match status" value="1"/>
</dbReference>
<dbReference type="GO" id="GO:0022857">
    <property type="term" value="F:transmembrane transporter activity"/>
    <property type="evidence" value="ECO:0007669"/>
    <property type="project" value="InterPro"/>
</dbReference>
<evidence type="ECO:0000256" key="5">
    <source>
        <dbReference type="ARBA" id="ARBA00023136"/>
    </source>
</evidence>
<dbReference type="RefSeq" id="WP_036202907.1">
    <property type="nucleotide sequence ID" value="NZ_AVCY01000001.1"/>
</dbReference>
<dbReference type="AlphaFoldDB" id="A0A0A3HRQ0"/>
<feature type="transmembrane region" description="Helical" evidence="6">
    <location>
        <begin position="297"/>
        <end position="319"/>
    </location>
</feature>
<dbReference type="PROSITE" id="PS00216">
    <property type="entry name" value="SUGAR_TRANSPORT_1"/>
    <property type="match status" value="1"/>
</dbReference>
<evidence type="ECO:0000256" key="2">
    <source>
        <dbReference type="ARBA" id="ARBA00022448"/>
    </source>
</evidence>
<feature type="transmembrane region" description="Helical" evidence="6">
    <location>
        <begin position="77"/>
        <end position="95"/>
    </location>
</feature>
<comment type="caution">
    <text evidence="8">The sequence shown here is derived from an EMBL/GenBank/DDBJ whole genome shotgun (WGS) entry which is preliminary data.</text>
</comment>
<dbReference type="OrthoDB" id="9814001at2"/>
<dbReference type="InterPro" id="IPR005829">
    <property type="entry name" value="Sugar_transporter_CS"/>
</dbReference>
<dbReference type="Proteomes" id="UP000030408">
    <property type="component" value="Unassembled WGS sequence"/>
</dbReference>
<dbReference type="Gene3D" id="1.20.1250.20">
    <property type="entry name" value="MFS general substrate transporter like domains"/>
    <property type="match status" value="1"/>
</dbReference>
<keyword evidence="5 6" id="KW-0472">Membrane</keyword>
<keyword evidence="3 6" id="KW-0812">Transmembrane</keyword>
<evidence type="ECO:0000256" key="3">
    <source>
        <dbReference type="ARBA" id="ARBA00022692"/>
    </source>
</evidence>
<keyword evidence="9" id="KW-1185">Reference proteome</keyword>
<dbReference type="eggNOG" id="COG2814">
    <property type="taxonomic scope" value="Bacteria"/>
</dbReference>
<comment type="subcellular location">
    <subcellularLocation>
        <location evidence="1">Cell membrane</location>
        <topology evidence="1">Multi-pass membrane protein</topology>
    </subcellularLocation>
</comment>
<evidence type="ECO:0000313" key="8">
    <source>
        <dbReference type="EMBL" id="KGR73865.1"/>
    </source>
</evidence>
<evidence type="ECO:0000256" key="4">
    <source>
        <dbReference type="ARBA" id="ARBA00022989"/>
    </source>
</evidence>
<accession>A0A0A3HRQ0</accession>
<evidence type="ECO:0000313" key="9">
    <source>
        <dbReference type="Proteomes" id="UP000030408"/>
    </source>
</evidence>
<feature type="transmembrane region" description="Helical" evidence="6">
    <location>
        <begin position="275"/>
        <end position="291"/>
    </location>
</feature>